<reference evidence="5 6" key="1">
    <citation type="journal article" date="2012" name="BMC Genomics">
        <title>Tools to kill: Genome of one of the most destructive plant pathogenic fungi Macrophomina phaseolina.</title>
        <authorList>
            <person name="Islam M.S."/>
            <person name="Haque M.S."/>
            <person name="Islam M.M."/>
            <person name="Emdad E.M."/>
            <person name="Halim A."/>
            <person name="Hossen Q.M.M."/>
            <person name="Hossain M.Z."/>
            <person name="Ahmed B."/>
            <person name="Rahim S."/>
            <person name="Rahman M.S."/>
            <person name="Alam M.M."/>
            <person name="Hou S."/>
            <person name="Wan X."/>
            <person name="Saito J.A."/>
            <person name="Alam M."/>
        </authorList>
    </citation>
    <scope>NUCLEOTIDE SEQUENCE [LARGE SCALE GENOMIC DNA]</scope>
    <source>
        <strain evidence="5 6">MS6</strain>
    </source>
</reference>
<evidence type="ECO:0000259" key="4">
    <source>
        <dbReference type="Pfam" id="PF00248"/>
    </source>
</evidence>
<dbReference type="AlphaFoldDB" id="K2RAY0"/>
<organism evidence="5 6">
    <name type="scientific">Macrophomina phaseolina (strain MS6)</name>
    <name type="common">Charcoal rot fungus</name>
    <dbReference type="NCBI Taxonomy" id="1126212"/>
    <lineage>
        <taxon>Eukaryota</taxon>
        <taxon>Fungi</taxon>
        <taxon>Dikarya</taxon>
        <taxon>Ascomycota</taxon>
        <taxon>Pezizomycotina</taxon>
        <taxon>Dothideomycetes</taxon>
        <taxon>Dothideomycetes incertae sedis</taxon>
        <taxon>Botryosphaeriales</taxon>
        <taxon>Botryosphaeriaceae</taxon>
        <taxon>Macrophomina</taxon>
    </lineage>
</organism>
<name>K2RAY0_MACPH</name>
<dbReference type="GO" id="GO:0016652">
    <property type="term" value="F:oxidoreductase activity, acting on NAD(P)H as acceptor"/>
    <property type="evidence" value="ECO:0007669"/>
    <property type="project" value="InterPro"/>
</dbReference>
<dbReference type="InterPro" id="IPR036812">
    <property type="entry name" value="NAD(P)_OxRdtase_dom_sf"/>
</dbReference>
<dbReference type="PRINTS" id="PR00069">
    <property type="entry name" value="ALDKETRDTASE"/>
</dbReference>
<comment type="caution">
    <text evidence="5">The sequence shown here is derived from an EMBL/GenBank/DDBJ whole genome shotgun (WGS) entry which is preliminary data.</text>
</comment>
<dbReference type="InterPro" id="IPR018170">
    <property type="entry name" value="Aldo/ket_reductase_CS"/>
</dbReference>
<gene>
    <name evidence="5" type="ORF">MPH_03078</name>
</gene>
<dbReference type="PROSITE" id="PS00062">
    <property type="entry name" value="ALDOKETO_REDUCTASE_2"/>
    <property type="match status" value="1"/>
</dbReference>
<dbReference type="InParanoid" id="K2RAY0"/>
<dbReference type="STRING" id="1126212.K2RAY0"/>
<dbReference type="Proteomes" id="UP000007129">
    <property type="component" value="Unassembled WGS sequence"/>
</dbReference>
<evidence type="ECO:0000256" key="2">
    <source>
        <dbReference type="ARBA" id="ARBA00022857"/>
    </source>
</evidence>
<dbReference type="PANTHER" id="PTHR43827">
    <property type="entry name" value="2,5-DIKETO-D-GLUCONIC ACID REDUCTASE"/>
    <property type="match status" value="1"/>
</dbReference>
<dbReference type="InterPro" id="IPR044494">
    <property type="entry name" value="AKR3C2/3"/>
</dbReference>
<dbReference type="InterPro" id="IPR023210">
    <property type="entry name" value="NADP_OxRdtase_dom"/>
</dbReference>
<dbReference type="OrthoDB" id="416253at2759"/>
<dbReference type="CDD" id="cd19120">
    <property type="entry name" value="AKR_AKR3C2-3"/>
    <property type="match status" value="1"/>
</dbReference>
<dbReference type="InterPro" id="IPR020471">
    <property type="entry name" value="AKR"/>
</dbReference>
<keyword evidence="3" id="KW-0560">Oxidoreductase</keyword>
<evidence type="ECO:0000313" key="6">
    <source>
        <dbReference type="Proteomes" id="UP000007129"/>
    </source>
</evidence>
<evidence type="ECO:0000256" key="1">
    <source>
        <dbReference type="ARBA" id="ARBA00007905"/>
    </source>
</evidence>
<dbReference type="FunCoup" id="K2RAY0">
    <property type="interactions" value="194"/>
</dbReference>
<proteinExistence type="inferred from homology"/>
<protein>
    <submittedName>
        <fullName evidence="5">Aldo/keto reductase</fullName>
    </submittedName>
</protein>
<dbReference type="Pfam" id="PF00248">
    <property type="entry name" value="Aldo_ket_red"/>
    <property type="match status" value="1"/>
</dbReference>
<keyword evidence="2" id="KW-0521">NADP</keyword>
<evidence type="ECO:0000256" key="3">
    <source>
        <dbReference type="ARBA" id="ARBA00023002"/>
    </source>
</evidence>
<dbReference type="HOGENOM" id="CLU_023205_0_3_1"/>
<sequence>MKSLRPARVVLSAAPRSSTFAGHVRLLPTSRTTLRLYTRPLAPPRTRLLRANPTAVPTCPYSTMADLNAPIPSLKLNDGNSIPMLGYGTGTAWYKTGDESQIDQSLVEATKTAIKLGYTHLDGAEMYKTEPELGQAIKESGVPREKLFVTTKVYANIKDIKSAIKNSLRKLQLDYVDLYLIHAPFFAQSDEELQAKWAEMEEVKAAGLVKSIGVSNYLPQHLEVTLKTAKVVPAINQIEFHPYLQRHKLIDFHKKHGIATQAYGPLSAVTKAKPGPIDDFSAALAKKYAVSEGEISLRWCIDQDIIPITTSSKEQRLSDYLRVATFKLTPAEVKELAESGDKKHYRGFWNDKFSPEDRS</sequence>
<dbReference type="PANTHER" id="PTHR43827:SF3">
    <property type="entry name" value="NADP-DEPENDENT OXIDOREDUCTASE DOMAIN-CONTAINING PROTEIN"/>
    <property type="match status" value="1"/>
</dbReference>
<dbReference type="VEuPathDB" id="FungiDB:MPH_03078"/>
<feature type="domain" description="NADP-dependent oxidoreductase" evidence="4">
    <location>
        <begin position="88"/>
        <end position="338"/>
    </location>
</feature>
<dbReference type="Gene3D" id="3.20.20.100">
    <property type="entry name" value="NADP-dependent oxidoreductase domain"/>
    <property type="match status" value="1"/>
</dbReference>
<dbReference type="EMBL" id="AHHD01000160">
    <property type="protein sequence ID" value="EKG19646.1"/>
    <property type="molecule type" value="Genomic_DNA"/>
</dbReference>
<dbReference type="SUPFAM" id="SSF51430">
    <property type="entry name" value="NAD(P)-linked oxidoreductase"/>
    <property type="match status" value="1"/>
</dbReference>
<accession>K2RAY0</accession>
<comment type="similarity">
    <text evidence="1">Belongs to the aldo/keto reductase family.</text>
</comment>
<dbReference type="eggNOG" id="KOG1577">
    <property type="taxonomic scope" value="Eukaryota"/>
</dbReference>
<dbReference type="GO" id="GO:0016616">
    <property type="term" value="F:oxidoreductase activity, acting on the CH-OH group of donors, NAD or NADP as acceptor"/>
    <property type="evidence" value="ECO:0007669"/>
    <property type="project" value="UniProtKB-ARBA"/>
</dbReference>
<dbReference type="FunFam" id="3.20.20.100:FF:000002">
    <property type="entry name" value="2,5-diketo-D-gluconic acid reductase A"/>
    <property type="match status" value="1"/>
</dbReference>
<evidence type="ECO:0000313" key="5">
    <source>
        <dbReference type="EMBL" id="EKG19646.1"/>
    </source>
</evidence>